<gene>
    <name evidence="4" type="ORF">KIH39_17380</name>
</gene>
<dbReference type="Gene3D" id="3.40.1090.10">
    <property type="entry name" value="Cytosolic phospholipase A2 catalytic domain"/>
    <property type="match status" value="1"/>
</dbReference>
<dbReference type="GO" id="GO:0006629">
    <property type="term" value="P:lipid metabolic process"/>
    <property type="evidence" value="ECO:0007669"/>
    <property type="project" value="UniProtKB-KW"/>
</dbReference>
<evidence type="ECO:0000256" key="2">
    <source>
        <dbReference type="PROSITE-ProRule" id="PRU01161"/>
    </source>
</evidence>
<dbReference type="KEGG" id="tsph:KIH39_17380"/>
<evidence type="ECO:0000259" key="3">
    <source>
        <dbReference type="PROSITE" id="PS51635"/>
    </source>
</evidence>
<dbReference type="SUPFAM" id="SSF52151">
    <property type="entry name" value="FabD/lysophospholipase-like"/>
    <property type="match status" value="1"/>
</dbReference>
<dbReference type="InterPro" id="IPR002641">
    <property type="entry name" value="PNPLA_dom"/>
</dbReference>
<sequence>MPRCCDSLPFKRAIIFSGEGTDFTCHIGMYDAAVEAGLAPDLIIGTSGGSIAALIISTYPDRLERNKFIASSRLHEMLLSIQIEHPRVLLESGRALRWRIRGIGLAPHPPDIFTRPIASIPGNFGLTESDHPFEVNPKGPKVLLVAGELHFDTSKGLRSSQKLFTETWFTDPDTARYIPADMPTIGTVYPNSAVCPLGQTVTDVKLSEAMMASIAEPHVFLPVTVGGKTYTGGVINLHAIELAGRLAEEVITPKMGHHSRVATNVIHSVFEYEPNQRMDAVNQFPVKYRVDFSDATPALKGNSFWFSAKFVNNESEVQSVLSGDYKKDRAYLIPRYRIVDNVPASFEEYQKKINAQWQYGYDRAKMAFSTPK</sequence>
<dbReference type="PROSITE" id="PS51635">
    <property type="entry name" value="PNPLA"/>
    <property type="match status" value="1"/>
</dbReference>
<accession>A0A8E6B504</accession>
<proteinExistence type="predicted"/>
<evidence type="ECO:0000313" key="5">
    <source>
        <dbReference type="Proteomes" id="UP000676194"/>
    </source>
</evidence>
<dbReference type="InterPro" id="IPR016035">
    <property type="entry name" value="Acyl_Trfase/lysoPLipase"/>
</dbReference>
<evidence type="ECO:0000256" key="1">
    <source>
        <dbReference type="ARBA" id="ARBA00023098"/>
    </source>
</evidence>
<keyword evidence="5" id="KW-1185">Reference proteome</keyword>
<organism evidence="4 5">
    <name type="scientific">Telmatocola sphagniphila</name>
    <dbReference type="NCBI Taxonomy" id="1123043"/>
    <lineage>
        <taxon>Bacteria</taxon>
        <taxon>Pseudomonadati</taxon>
        <taxon>Planctomycetota</taxon>
        <taxon>Planctomycetia</taxon>
        <taxon>Gemmatales</taxon>
        <taxon>Gemmataceae</taxon>
    </lineage>
</organism>
<evidence type="ECO:0000313" key="4">
    <source>
        <dbReference type="EMBL" id="QVL30618.1"/>
    </source>
</evidence>
<name>A0A8E6B504_9BACT</name>
<comment type="caution">
    <text evidence="2">Lacks conserved residue(s) required for the propagation of feature annotation.</text>
</comment>
<dbReference type="Pfam" id="PF01734">
    <property type="entry name" value="Patatin"/>
    <property type="match status" value="1"/>
</dbReference>
<dbReference type="Proteomes" id="UP000676194">
    <property type="component" value="Chromosome"/>
</dbReference>
<feature type="domain" description="PNPLA" evidence="3">
    <location>
        <begin position="14"/>
        <end position="244"/>
    </location>
</feature>
<reference evidence="4" key="1">
    <citation type="submission" date="2021-05" db="EMBL/GenBank/DDBJ databases">
        <title>Complete genome sequence of the cellulolytic planctomycete Telmatocola sphagniphila SP2T and characterization of the first cellulase from planctomycetes.</title>
        <authorList>
            <person name="Rakitin A.L."/>
            <person name="Beletsky A.V."/>
            <person name="Naumoff D.G."/>
            <person name="Kulichevskaya I.S."/>
            <person name="Mardanov A.V."/>
            <person name="Ravin N.V."/>
            <person name="Dedysh S.N."/>
        </authorList>
    </citation>
    <scope>NUCLEOTIDE SEQUENCE</scope>
    <source>
        <strain evidence="4">SP2T</strain>
    </source>
</reference>
<dbReference type="AlphaFoldDB" id="A0A8E6B504"/>
<keyword evidence="1" id="KW-0443">Lipid metabolism</keyword>
<protein>
    <submittedName>
        <fullName evidence="4">Patatin-like phospholipase family protein</fullName>
    </submittedName>
</protein>
<dbReference type="EMBL" id="CP074694">
    <property type="protein sequence ID" value="QVL30618.1"/>
    <property type="molecule type" value="Genomic_DNA"/>
</dbReference>
<feature type="short sequence motif" description="GXSXG" evidence="2">
    <location>
        <begin position="45"/>
        <end position="49"/>
    </location>
</feature>
<dbReference type="RefSeq" id="WP_213494489.1">
    <property type="nucleotide sequence ID" value="NZ_CP074694.1"/>
</dbReference>